<sequence>MDEDGLQEINLESSSVESGDKIPRFSFGKNRLMSGRQAFWTENRPNSAEELNINEHSFFCKSSSLTSTSSSTSTYSSEDSPHLHRSIYHSQMPSDRRNHASTCRDNLSERLSWRNHTRRHRQRRGSRPHYEMSCARLGLAKMHNGSRFVEIPMPATAFKSEDIDTQLKERRITERTEVPVLQDLYLRQPDLWGMVLAPGAGRLLDGVGAESLSDSEPEHFMEAPKTIVRPIGMEAKSSFVFRGELDIAERKWNSLPSGRFRSERHSKQTNSIFEPCIQTYEGEDYEEDNNDNNGEKLGERHVAQHRGNKVGPGAVSSIPGPGPCGLTPACRARMTTNLVALEAQYQRQLSRQRGASLLLHSPLMTGPDGLPSGPALMMPAVRPARKERLPTTRASKRVGSTTAGSTSAATDLDSNSVGVGISSNEIVGANAGKSKPLGGISTIASGQIVVTGSRQTGPCTKPNRPAGRTSRSGICRLDGEMMPLTQIPVSVVSQPMLAKKQKGFSFNRALARPNSRKTESFDSTERHTDYTLLASPPIDASERHWIYDSCLVQHVTDRLYPHCITDVMLAADAVTEQRSSKVNREPKPLTSLLALIRNNLGAEGGTHEGPSYFSDSEAPQKAIKKRYSFQPDSLYLHFPHQSASCLVHLKSNSGQLRSGPASPSTILPEVTSAPLFASVPATPVKFPTSESRSSSLHAAGQHYVIPSIDICTDKHAKSTTDSENLICQASLLQSLEGKCSIFEYTSEGNPDQPFIPLYLANPGIEQLHKENAEQSDSAGAEGEQGAGVIQTYPKKCPKESVLLAGKIAWPGGHDGRPEGQKAAEIWDKEDNIEREQATCAANKITLANGEHDKPAVTDPGRMEVNIAGDKICIGIGLLADLC</sequence>
<evidence type="ECO:0000256" key="1">
    <source>
        <dbReference type="SAM" id="MobiDB-lite"/>
    </source>
</evidence>
<reference evidence="2" key="1">
    <citation type="submission" date="2018-11" db="EMBL/GenBank/DDBJ databases">
        <authorList>
            <consortium name="Pathogen Informatics"/>
        </authorList>
    </citation>
    <scope>NUCLEOTIDE SEQUENCE</scope>
</reference>
<proteinExistence type="predicted"/>
<feature type="region of interest" description="Disordered" evidence="1">
    <location>
        <begin position="386"/>
        <end position="409"/>
    </location>
</feature>
<name>A0A448XB83_9PLAT</name>
<gene>
    <name evidence="2" type="ORF">PXEA_LOCUS26167</name>
</gene>
<dbReference type="Proteomes" id="UP000784294">
    <property type="component" value="Unassembled WGS sequence"/>
</dbReference>
<feature type="compositionally biased region" description="Low complexity" evidence="1">
    <location>
        <begin position="63"/>
        <end position="77"/>
    </location>
</feature>
<dbReference type="AlphaFoldDB" id="A0A448XB83"/>
<accession>A0A448XB83</accession>
<protein>
    <submittedName>
        <fullName evidence="2">Uncharacterized protein</fullName>
    </submittedName>
</protein>
<organism evidence="2 3">
    <name type="scientific">Protopolystoma xenopodis</name>
    <dbReference type="NCBI Taxonomy" id="117903"/>
    <lineage>
        <taxon>Eukaryota</taxon>
        <taxon>Metazoa</taxon>
        <taxon>Spiralia</taxon>
        <taxon>Lophotrochozoa</taxon>
        <taxon>Platyhelminthes</taxon>
        <taxon>Monogenea</taxon>
        <taxon>Polyopisthocotylea</taxon>
        <taxon>Polystomatidea</taxon>
        <taxon>Polystomatidae</taxon>
        <taxon>Protopolystoma</taxon>
    </lineage>
</organism>
<evidence type="ECO:0000313" key="2">
    <source>
        <dbReference type="EMBL" id="VEL32727.1"/>
    </source>
</evidence>
<comment type="caution">
    <text evidence="2">The sequence shown here is derived from an EMBL/GenBank/DDBJ whole genome shotgun (WGS) entry which is preliminary data.</text>
</comment>
<keyword evidence="3" id="KW-1185">Reference proteome</keyword>
<feature type="region of interest" description="Disordered" evidence="1">
    <location>
        <begin position="63"/>
        <end position="82"/>
    </location>
</feature>
<dbReference type="EMBL" id="CAAALY010244565">
    <property type="protein sequence ID" value="VEL32727.1"/>
    <property type="molecule type" value="Genomic_DNA"/>
</dbReference>
<evidence type="ECO:0000313" key="3">
    <source>
        <dbReference type="Proteomes" id="UP000784294"/>
    </source>
</evidence>
<feature type="compositionally biased region" description="Low complexity" evidence="1">
    <location>
        <begin position="399"/>
        <end position="409"/>
    </location>
</feature>